<dbReference type="PANTHER" id="PTHR34820:SF4">
    <property type="entry name" value="INNER MEMBRANE PROTEIN YEBZ"/>
    <property type="match status" value="1"/>
</dbReference>
<reference evidence="7" key="1">
    <citation type="submission" date="2020-05" db="EMBL/GenBank/DDBJ databases">
        <authorList>
            <person name="Chiriac C."/>
            <person name="Salcher M."/>
            <person name="Ghai R."/>
            <person name="Kavagutti S V."/>
        </authorList>
    </citation>
    <scope>NUCLEOTIDE SEQUENCE</scope>
</reference>
<keyword evidence="5" id="KW-0812">Transmembrane</keyword>
<comment type="subcellular location">
    <subcellularLocation>
        <location evidence="1">Cell envelope</location>
    </subcellularLocation>
</comment>
<keyword evidence="3" id="KW-0732">Signal</keyword>
<dbReference type="InterPro" id="IPR007348">
    <property type="entry name" value="CopC_dom"/>
</dbReference>
<dbReference type="SUPFAM" id="SSF81296">
    <property type="entry name" value="E set domains"/>
    <property type="match status" value="1"/>
</dbReference>
<dbReference type="InterPro" id="IPR014756">
    <property type="entry name" value="Ig_E-set"/>
</dbReference>
<dbReference type="EMBL" id="CAEZXK010000001">
    <property type="protein sequence ID" value="CAB4678577.1"/>
    <property type="molecule type" value="Genomic_DNA"/>
</dbReference>
<evidence type="ECO:0000256" key="2">
    <source>
        <dbReference type="ARBA" id="ARBA00022723"/>
    </source>
</evidence>
<evidence type="ECO:0000256" key="4">
    <source>
        <dbReference type="ARBA" id="ARBA00023008"/>
    </source>
</evidence>
<dbReference type="GO" id="GO:0005507">
    <property type="term" value="F:copper ion binding"/>
    <property type="evidence" value="ECO:0007669"/>
    <property type="project" value="InterPro"/>
</dbReference>
<evidence type="ECO:0000256" key="5">
    <source>
        <dbReference type="SAM" id="Phobius"/>
    </source>
</evidence>
<proteinExistence type="predicted"/>
<dbReference type="InterPro" id="IPR032694">
    <property type="entry name" value="CopC/D"/>
</dbReference>
<keyword evidence="5" id="KW-1133">Transmembrane helix</keyword>
<accession>A0A6J6MX78</accession>
<dbReference type="Pfam" id="PF04234">
    <property type="entry name" value="CopC"/>
    <property type="match status" value="1"/>
</dbReference>
<dbReference type="GO" id="GO:0005886">
    <property type="term" value="C:plasma membrane"/>
    <property type="evidence" value="ECO:0007669"/>
    <property type="project" value="TreeGrafter"/>
</dbReference>
<dbReference type="GO" id="GO:0042597">
    <property type="term" value="C:periplasmic space"/>
    <property type="evidence" value="ECO:0007669"/>
    <property type="project" value="InterPro"/>
</dbReference>
<feature type="transmembrane region" description="Helical" evidence="5">
    <location>
        <begin position="162"/>
        <end position="184"/>
    </location>
</feature>
<organism evidence="7">
    <name type="scientific">freshwater metagenome</name>
    <dbReference type="NCBI Taxonomy" id="449393"/>
    <lineage>
        <taxon>unclassified sequences</taxon>
        <taxon>metagenomes</taxon>
        <taxon>ecological metagenomes</taxon>
    </lineage>
</organism>
<dbReference type="AlphaFoldDB" id="A0A6J6MX78"/>
<evidence type="ECO:0000313" key="7">
    <source>
        <dbReference type="EMBL" id="CAB4678577.1"/>
    </source>
</evidence>
<keyword evidence="5" id="KW-0472">Membrane</keyword>
<protein>
    <submittedName>
        <fullName evidence="7">Unannotated protein</fullName>
    </submittedName>
</protein>
<dbReference type="GO" id="GO:0006825">
    <property type="term" value="P:copper ion transport"/>
    <property type="evidence" value="ECO:0007669"/>
    <property type="project" value="InterPro"/>
</dbReference>
<dbReference type="InterPro" id="IPR014755">
    <property type="entry name" value="Cu-Rt/internalin_Ig-like"/>
</dbReference>
<keyword evidence="2" id="KW-0479">Metal-binding</keyword>
<dbReference type="GO" id="GO:0030313">
    <property type="term" value="C:cell envelope"/>
    <property type="evidence" value="ECO:0007669"/>
    <property type="project" value="UniProtKB-SubCell"/>
</dbReference>
<feature type="domain" description="CopC" evidence="6">
    <location>
        <begin position="25"/>
        <end position="121"/>
    </location>
</feature>
<evidence type="ECO:0000256" key="3">
    <source>
        <dbReference type="ARBA" id="ARBA00022729"/>
    </source>
</evidence>
<dbReference type="GO" id="GO:0046688">
    <property type="term" value="P:response to copper ion"/>
    <property type="evidence" value="ECO:0007669"/>
    <property type="project" value="InterPro"/>
</dbReference>
<sequence>MKKLKFASIIALAATLFVAPSAFAHDEVIGTYPASGETVEAGQIGVMVDFSSDVMANDRNEGFEVRVSDSQGNVQPVGCLEASGATLWSITSLAKPGDYTVDWRSVGNDGHAIEGTFKFSVTNTSGYEQETAEQIACATLLDSSAPTVTADGTRTTGAEDSAFTGLLIGASFIVIGTVAGAVAVRIKEKNAAKKPKVLYKD</sequence>
<name>A0A6J6MX78_9ZZZZ</name>
<dbReference type="Gene3D" id="2.60.40.1220">
    <property type="match status" value="1"/>
</dbReference>
<gene>
    <name evidence="7" type="ORF">UFOPK2370_00091</name>
</gene>
<evidence type="ECO:0000256" key="1">
    <source>
        <dbReference type="ARBA" id="ARBA00004196"/>
    </source>
</evidence>
<evidence type="ECO:0000259" key="6">
    <source>
        <dbReference type="Pfam" id="PF04234"/>
    </source>
</evidence>
<dbReference type="PANTHER" id="PTHR34820">
    <property type="entry name" value="INNER MEMBRANE PROTEIN YEBZ"/>
    <property type="match status" value="1"/>
</dbReference>
<keyword evidence="4" id="KW-0186">Copper</keyword>